<dbReference type="GO" id="GO:0008270">
    <property type="term" value="F:zinc ion binding"/>
    <property type="evidence" value="ECO:0007669"/>
    <property type="project" value="UniProtKB-KW"/>
</dbReference>
<evidence type="ECO:0000256" key="2">
    <source>
        <dbReference type="ARBA" id="ARBA00009792"/>
    </source>
</evidence>
<keyword evidence="9" id="KW-0539">Nucleus</keyword>
<feature type="domain" description="RanBP2-type" evidence="16">
    <location>
        <begin position="847"/>
        <end position="876"/>
    </location>
</feature>
<dbReference type="InterPro" id="IPR035979">
    <property type="entry name" value="RBD_domain_sf"/>
</dbReference>
<dbReference type="InterPro" id="IPR000467">
    <property type="entry name" value="G_patch_dom"/>
</dbReference>
<accession>A0AAV4GB51</accession>
<keyword evidence="5 12" id="KW-0863">Zinc-finger</keyword>
<comment type="similarity">
    <text evidence="2">Belongs to the glycosyl hydrolase 38 family.</text>
</comment>
<sequence>MLQSVALHFRGELRRFSCLIQGADIPRRNPERLDRRRSYQFWLPDTFGYSAQFPQILQHCGVSRFLTQKLSWSLVNKFPHHTFYWEGIDGSSVLSHFPPGDNYNMRGHVNELLKTVQNFKDKGRSNCSAFLFGYGDGGHGPREDMLGRLARLKDCDGMPKVKLSSSDAFFSNIESERPNRLCRWRGELYLELHNGTYTTWAKVKKYNRKCEILLQETELLCTIAWVQRSLKRSAVKTEYCYPKAELDAMWKLLLLNQFHDVLPGSSINMLGVANDTHSPDLQPYLVNTQSFSRREVIKLPLMDSTKPSPKRRKLSGSCERVEDNEVDETHVEVEIPAYCVKPLSECIVPVQSKSQVTISREDDLIVLANDKVKATLDSLGRVTSLFCYDAVKKRWSKEAIDCVHPANQFLLYDDVPLYWDAWDVMDYHLETRKPVVTPIQRLRVDDESNPTHVSLEVSLQISDKSYLQQKIILEAGSPLIRFDTEVTWHENRKLLKVEFPTTVHTTEAAYDIQSGFLCRPNHFNTSWDSARFEDRKLKLLSGPVLHLTEMAFNNYPDGPGFGGNIPRDGLLNNPAFRMNQLNNYAADLERDQRLYAMAMELRMGPTRGEPASLMGLQLGEPAPPGVDVGVSRDRGRDRDRDRDFRSRDDRDRGRDRDRRRNDSDRGRGGDWSQERESRGSRHRDRSPIKGYRNNFDSDSRGSTYDDEDEYNMGDDGERSSSSGSHGSDRHRSRGSDRQDDKGGDKWVSNQPSRTIILRGLNQEIDEKIIGAELMMLGLPVKDIRLIRRQSGVSRGFAFVEFHNVADAQRWMEHTQGSLLLLNMYRASMAYSVTRDRGSGGRDGGNLQRNDWVCVKCLGHNFKRRDFCYNCNLPRKESEKSAKSSDGQDEIGTNPCNKSEKSAKSSDGQDEIGTNPCNTLIFRGLDALTTEEGLVKGLTQAFRSVPLAPIKNVAVVRDDLNTSRGFGFVEFHSVSASTNVLDSLNKMDPPLEVDGKQLLINYAKNTFNTTMAYIQQQQAQNQYYDSSYYQGQYYDPTTGQYYDYSQYYAQQAGGAVSGTDSTVTTSRSENSTNSAAAAHQKVAETPAHDTVTVNGVEYPVYPPPDTSTYQYEETSGYYYDPLTQLYYDANSQYYYNSTTGGYMYWDAEKSTYLPAPTGEEGGRGDGQDKKDSKEEKKDKEKVKIAKKIAKDMEKWAKSMNAQKEALKEGVRRPAGAQPGLSIGSLRQESATADAGYAILQKAKEDTTMMPPPPPAVKSEKAPAASSAPGLVASYGGDSDSGGEEEDAVAPLDESKLVDWTKLACLLCKRQFQSKEILSKHTQVSELHKQNLESLMKTKSAAAAGKIEYRDRAKERRLKYGAPEPPAPRERRRPGDDPEPVMFEQPTKEGIGGENIGNKLLQKMGWSQGQGLGKANQGRTDPIEARRRNQMSGLGARGANIAADVGDSYRDALKKTMFARYNEAD</sequence>
<dbReference type="Pfam" id="PF07748">
    <property type="entry name" value="Glyco_hydro_38C"/>
    <property type="match status" value="1"/>
</dbReference>
<dbReference type="InterPro" id="IPR001876">
    <property type="entry name" value="Znf_RanBP2"/>
</dbReference>
<feature type="region of interest" description="Disordered" evidence="13">
    <location>
        <begin position="1153"/>
        <end position="1181"/>
    </location>
</feature>
<dbReference type="GO" id="GO:0000398">
    <property type="term" value="P:mRNA splicing, via spliceosome"/>
    <property type="evidence" value="ECO:0007669"/>
    <property type="project" value="TreeGrafter"/>
</dbReference>
<evidence type="ECO:0000259" key="14">
    <source>
        <dbReference type="PROSITE" id="PS50102"/>
    </source>
</evidence>
<dbReference type="SMART" id="SM00872">
    <property type="entry name" value="Alpha-mann_mid"/>
    <property type="match status" value="1"/>
</dbReference>
<dbReference type="GO" id="GO:0005634">
    <property type="term" value="C:nucleus"/>
    <property type="evidence" value="ECO:0007669"/>
    <property type="project" value="UniProtKB-SubCell"/>
</dbReference>
<evidence type="ECO:0000256" key="10">
    <source>
        <dbReference type="ARBA" id="ARBA00023295"/>
    </source>
</evidence>
<dbReference type="SUPFAM" id="SSF88713">
    <property type="entry name" value="Glycoside hydrolase/deacetylase"/>
    <property type="match status" value="1"/>
</dbReference>
<keyword evidence="10" id="KW-0326">Glycosidase</keyword>
<feature type="compositionally biased region" description="Basic and acidic residues" evidence="13">
    <location>
        <begin position="1159"/>
        <end position="1181"/>
    </location>
</feature>
<feature type="compositionally biased region" description="Basic and acidic residues" evidence="13">
    <location>
        <begin position="1365"/>
        <end position="1374"/>
    </location>
</feature>
<feature type="compositionally biased region" description="Acidic residues" evidence="13">
    <location>
        <begin position="704"/>
        <end position="714"/>
    </location>
</feature>
<dbReference type="InterPro" id="IPR000602">
    <property type="entry name" value="Glyco_hydro_38_N"/>
</dbReference>
<dbReference type="PROSITE" id="PS01358">
    <property type="entry name" value="ZF_RANBP2_1"/>
    <property type="match status" value="1"/>
</dbReference>
<evidence type="ECO:0000313" key="18">
    <source>
        <dbReference type="Proteomes" id="UP000762676"/>
    </source>
</evidence>
<dbReference type="SMART" id="SM00547">
    <property type="entry name" value="ZnF_RBZ"/>
    <property type="match status" value="1"/>
</dbReference>
<dbReference type="InterPro" id="IPR011682">
    <property type="entry name" value="Glyco_hydro_38_C"/>
</dbReference>
<dbReference type="SMART" id="SM00360">
    <property type="entry name" value="RRM"/>
    <property type="match status" value="2"/>
</dbReference>
<dbReference type="InterPro" id="IPR028995">
    <property type="entry name" value="Glyco_hydro_57/38_cen_sf"/>
</dbReference>
<comment type="caution">
    <text evidence="17">The sequence shown here is derived from an EMBL/GenBank/DDBJ whole genome shotgun (WGS) entry which is preliminary data.</text>
</comment>
<evidence type="ECO:0000256" key="13">
    <source>
        <dbReference type="SAM" id="MobiDB-lite"/>
    </source>
</evidence>
<evidence type="ECO:0000256" key="7">
    <source>
        <dbReference type="ARBA" id="ARBA00022833"/>
    </source>
</evidence>
<dbReference type="Pfam" id="PF09261">
    <property type="entry name" value="Alpha-mann_mid"/>
    <property type="match status" value="1"/>
</dbReference>
<dbReference type="EMBL" id="BMAT01008336">
    <property type="protein sequence ID" value="GFR82439.1"/>
    <property type="molecule type" value="Genomic_DNA"/>
</dbReference>
<dbReference type="InterPro" id="IPR011330">
    <property type="entry name" value="Glyco_hydro/deAcase_b/a-brl"/>
</dbReference>
<feature type="domain" description="RRM" evidence="14">
    <location>
        <begin position="917"/>
        <end position="1004"/>
    </location>
</feature>
<dbReference type="Gene3D" id="1.20.1270.50">
    <property type="entry name" value="Glycoside hydrolase family 38, central domain"/>
    <property type="match status" value="1"/>
</dbReference>
<dbReference type="FunFam" id="1.20.1270.50:FF:000004">
    <property type="entry name" value="alpha-mannosidase 2C1 isoform X1"/>
    <property type="match status" value="1"/>
</dbReference>
<dbReference type="Pfam" id="PF01585">
    <property type="entry name" value="G-patch"/>
    <property type="match status" value="1"/>
</dbReference>
<keyword evidence="8 11" id="KW-0694">RNA-binding</keyword>
<feature type="region of interest" description="Disordered" evidence="13">
    <location>
        <begin position="877"/>
        <end position="910"/>
    </location>
</feature>
<dbReference type="GO" id="GO:0004559">
    <property type="term" value="F:alpha-mannosidase activity"/>
    <property type="evidence" value="ECO:0007669"/>
    <property type="project" value="InterPro"/>
</dbReference>
<evidence type="ECO:0000256" key="11">
    <source>
        <dbReference type="PROSITE-ProRule" id="PRU00176"/>
    </source>
</evidence>
<dbReference type="InterPro" id="IPR015341">
    <property type="entry name" value="Glyco_hydro_38_cen"/>
</dbReference>
<dbReference type="Gene3D" id="3.30.70.330">
    <property type="match status" value="2"/>
</dbReference>
<evidence type="ECO:0000259" key="16">
    <source>
        <dbReference type="PROSITE" id="PS50199"/>
    </source>
</evidence>
<dbReference type="Gene3D" id="3.20.110.10">
    <property type="entry name" value="Glycoside hydrolase 38, N terminal domain"/>
    <property type="match status" value="1"/>
</dbReference>
<proteinExistence type="inferred from homology"/>
<reference evidence="17 18" key="1">
    <citation type="journal article" date="2021" name="Elife">
        <title>Chloroplast acquisition without the gene transfer in kleptoplastic sea slugs, Plakobranchus ocellatus.</title>
        <authorList>
            <person name="Maeda T."/>
            <person name="Takahashi S."/>
            <person name="Yoshida T."/>
            <person name="Shimamura S."/>
            <person name="Takaki Y."/>
            <person name="Nagai Y."/>
            <person name="Toyoda A."/>
            <person name="Suzuki Y."/>
            <person name="Arimoto A."/>
            <person name="Ishii H."/>
            <person name="Satoh N."/>
            <person name="Nishiyama T."/>
            <person name="Hasebe M."/>
            <person name="Maruyama T."/>
            <person name="Minagawa J."/>
            <person name="Obokata J."/>
            <person name="Shigenobu S."/>
        </authorList>
    </citation>
    <scope>NUCLEOTIDE SEQUENCE [LARGE SCALE GENOMIC DNA]</scope>
</reference>
<organism evidence="17 18">
    <name type="scientific">Elysia marginata</name>
    <dbReference type="NCBI Taxonomy" id="1093978"/>
    <lineage>
        <taxon>Eukaryota</taxon>
        <taxon>Metazoa</taxon>
        <taxon>Spiralia</taxon>
        <taxon>Lophotrochozoa</taxon>
        <taxon>Mollusca</taxon>
        <taxon>Gastropoda</taxon>
        <taxon>Heterobranchia</taxon>
        <taxon>Euthyneura</taxon>
        <taxon>Panpulmonata</taxon>
        <taxon>Sacoglossa</taxon>
        <taxon>Placobranchoidea</taxon>
        <taxon>Plakobranchidae</taxon>
        <taxon>Elysia</taxon>
    </lineage>
</organism>
<dbReference type="InterPro" id="IPR036443">
    <property type="entry name" value="Znf_RanBP2_sf"/>
</dbReference>
<evidence type="ECO:0000259" key="15">
    <source>
        <dbReference type="PROSITE" id="PS50174"/>
    </source>
</evidence>
<dbReference type="PANTHER" id="PTHR13948:SF3">
    <property type="entry name" value="FI21118P1"/>
    <property type="match status" value="1"/>
</dbReference>
<dbReference type="SUPFAM" id="SSF74650">
    <property type="entry name" value="Galactose mutarotase-like"/>
    <property type="match status" value="1"/>
</dbReference>
<dbReference type="InterPro" id="IPR037094">
    <property type="entry name" value="Glyco_hydro_38_cen_sf"/>
</dbReference>
<evidence type="ECO:0000256" key="9">
    <source>
        <dbReference type="ARBA" id="ARBA00023242"/>
    </source>
</evidence>
<keyword evidence="6" id="KW-0378">Hydrolase</keyword>
<evidence type="ECO:0000256" key="8">
    <source>
        <dbReference type="ARBA" id="ARBA00022884"/>
    </source>
</evidence>
<evidence type="ECO:0000256" key="12">
    <source>
        <dbReference type="PROSITE-ProRule" id="PRU00322"/>
    </source>
</evidence>
<gene>
    <name evidence="17" type="ORF">ElyMa_004097600</name>
</gene>
<evidence type="ECO:0000256" key="3">
    <source>
        <dbReference type="ARBA" id="ARBA00022723"/>
    </source>
</evidence>
<dbReference type="InterPro" id="IPR000504">
    <property type="entry name" value="RRM_dom"/>
</dbReference>
<keyword evidence="3" id="KW-0479">Metal-binding</keyword>
<feature type="compositionally biased region" description="Polar residues" evidence="13">
    <location>
        <begin position="1057"/>
        <end position="1074"/>
    </location>
</feature>
<name>A0AAV4GB51_9GAST</name>
<feature type="region of interest" description="Disordered" evidence="13">
    <location>
        <begin position="1336"/>
        <end position="1393"/>
    </location>
</feature>
<dbReference type="PROSITE" id="PS50102">
    <property type="entry name" value="RRM"/>
    <property type="match status" value="2"/>
</dbReference>
<dbReference type="Pfam" id="PF17780">
    <property type="entry name" value="OCRE"/>
    <property type="match status" value="1"/>
</dbReference>
<evidence type="ECO:0000256" key="4">
    <source>
        <dbReference type="ARBA" id="ARBA00022737"/>
    </source>
</evidence>
<dbReference type="CDD" id="cd16162">
    <property type="entry name" value="OCRE_RBM5_like"/>
    <property type="match status" value="1"/>
</dbReference>
<feature type="region of interest" description="Disordered" evidence="13">
    <location>
        <begin position="606"/>
        <end position="750"/>
    </location>
</feature>
<dbReference type="Gene3D" id="2.70.98.30">
    <property type="entry name" value="Golgi alpha-mannosidase II, domain 4"/>
    <property type="match status" value="1"/>
</dbReference>
<dbReference type="SUPFAM" id="SSF88688">
    <property type="entry name" value="Families 57/38 glycoside transferase middle domain"/>
    <property type="match status" value="1"/>
</dbReference>
<comment type="subcellular location">
    <subcellularLocation>
        <location evidence="1">Nucleus</location>
    </subcellularLocation>
</comment>
<keyword evidence="18" id="KW-1185">Reference proteome</keyword>
<feature type="region of interest" description="Disordered" evidence="13">
    <location>
        <begin position="1244"/>
        <end position="1288"/>
    </location>
</feature>
<keyword evidence="4" id="KW-0677">Repeat</keyword>
<feature type="region of interest" description="Disordered" evidence="13">
    <location>
        <begin position="1057"/>
        <end position="1106"/>
    </location>
</feature>
<dbReference type="PROSITE" id="PS50174">
    <property type="entry name" value="G_PATCH"/>
    <property type="match status" value="1"/>
</dbReference>
<dbReference type="SMART" id="SM00443">
    <property type="entry name" value="G_patch"/>
    <property type="match status" value="1"/>
</dbReference>
<dbReference type="GO" id="GO:0003723">
    <property type="term" value="F:RNA binding"/>
    <property type="evidence" value="ECO:0007669"/>
    <property type="project" value="UniProtKB-UniRule"/>
</dbReference>
<evidence type="ECO:0000256" key="6">
    <source>
        <dbReference type="ARBA" id="ARBA00022801"/>
    </source>
</evidence>
<dbReference type="InterPro" id="IPR027291">
    <property type="entry name" value="Glyco_hydro_38_N_sf"/>
</dbReference>
<evidence type="ECO:0000313" key="17">
    <source>
        <dbReference type="EMBL" id="GFR82439.1"/>
    </source>
</evidence>
<dbReference type="InterPro" id="IPR011013">
    <property type="entry name" value="Gal_mutarotase_sf_dom"/>
</dbReference>
<evidence type="ECO:0000256" key="5">
    <source>
        <dbReference type="ARBA" id="ARBA00022771"/>
    </source>
</evidence>
<feature type="compositionally biased region" description="Basic and acidic residues" evidence="13">
    <location>
        <begin position="630"/>
        <end position="679"/>
    </location>
</feature>
<evidence type="ECO:0000256" key="1">
    <source>
        <dbReference type="ARBA" id="ARBA00004123"/>
    </source>
</evidence>
<feature type="compositionally biased region" description="Low complexity" evidence="13">
    <location>
        <begin position="1260"/>
        <end position="1276"/>
    </location>
</feature>
<feature type="compositionally biased region" description="Basic and acidic residues" evidence="13">
    <location>
        <begin position="726"/>
        <end position="744"/>
    </location>
</feature>
<dbReference type="SUPFAM" id="SSF54928">
    <property type="entry name" value="RNA-binding domain, RBD"/>
    <property type="match status" value="1"/>
</dbReference>
<dbReference type="GO" id="GO:0030246">
    <property type="term" value="F:carbohydrate binding"/>
    <property type="evidence" value="ECO:0007669"/>
    <property type="project" value="InterPro"/>
</dbReference>
<dbReference type="Pfam" id="PF00076">
    <property type="entry name" value="RRM_1"/>
    <property type="match status" value="2"/>
</dbReference>
<feature type="region of interest" description="Disordered" evidence="13">
    <location>
        <begin position="1203"/>
        <end position="1226"/>
    </location>
</feature>
<dbReference type="PANTHER" id="PTHR13948">
    <property type="entry name" value="RNA-BINDING PROTEIN"/>
    <property type="match status" value="1"/>
</dbReference>
<dbReference type="InterPro" id="IPR041591">
    <property type="entry name" value="OCRE"/>
</dbReference>
<dbReference type="SUPFAM" id="SSF90209">
    <property type="entry name" value="Ran binding protein zinc finger-like"/>
    <property type="match status" value="1"/>
</dbReference>
<dbReference type="CDD" id="cd12313">
    <property type="entry name" value="RRM1_RRM2_RBM5_like"/>
    <property type="match status" value="1"/>
</dbReference>
<dbReference type="PROSITE" id="PS50199">
    <property type="entry name" value="ZF_RANBP2_2"/>
    <property type="match status" value="1"/>
</dbReference>
<protein>
    <submittedName>
        <fullName evidence="17">RNA-binding protein 5</fullName>
    </submittedName>
</protein>
<feature type="domain" description="RRM" evidence="14">
    <location>
        <begin position="753"/>
        <end position="831"/>
    </location>
</feature>
<feature type="domain" description="G-patch" evidence="15">
    <location>
        <begin position="1391"/>
        <end position="1437"/>
    </location>
</feature>
<dbReference type="InterPro" id="IPR012677">
    <property type="entry name" value="Nucleotide-bd_a/b_plait_sf"/>
</dbReference>
<dbReference type="Pfam" id="PF01074">
    <property type="entry name" value="Glyco_hydro_38N"/>
    <property type="match status" value="1"/>
</dbReference>
<keyword evidence="7" id="KW-0862">Zinc</keyword>
<dbReference type="GO" id="GO:0006013">
    <property type="term" value="P:mannose metabolic process"/>
    <property type="evidence" value="ECO:0007669"/>
    <property type="project" value="InterPro"/>
</dbReference>
<dbReference type="Proteomes" id="UP000762676">
    <property type="component" value="Unassembled WGS sequence"/>
</dbReference>